<evidence type="ECO:0000256" key="1">
    <source>
        <dbReference type="SAM" id="Phobius"/>
    </source>
</evidence>
<sequence>MSFAEIKCCLEILFKYFLFLCSNVFSVDLWNVLYKAV</sequence>
<protein>
    <submittedName>
        <fullName evidence="2">Macaca fascicularis brain cDNA, clone: QflA-22302</fullName>
    </submittedName>
</protein>
<keyword evidence="1" id="KW-0472">Membrane</keyword>
<keyword evidence="1" id="KW-0812">Transmembrane</keyword>
<dbReference type="EMBL" id="AB173378">
    <property type="protein sequence ID" value="BAE90440.1"/>
    <property type="molecule type" value="mRNA"/>
</dbReference>
<organism evidence="2">
    <name type="scientific">Macaca fascicularis</name>
    <name type="common">Crab-eating macaque</name>
    <name type="synonym">Cynomolgus monkey</name>
    <dbReference type="NCBI Taxonomy" id="9541"/>
    <lineage>
        <taxon>Eukaryota</taxon>
        <taxon>Metazoa</taxon>
        <taxon>Chordata</taxon>
        <taxon>Craniata</taxon>
        <taxon>Vertebrata</taxon>
        <taxon>Euteleostomi</taxon>
        <taxon>Mammalia</taxon>
        <taxon>Eutheria</taxon>
        <taxon>Euarchontoglires</taxon>
        <taxon>Primates</taxon>
        <taxon>Haplorrhini</taxon>
        <taxon>Catarrhini</taxon>
        <taxon>Cercopithecidae</taxon>
        <taxon>Cercopithecinae</taxon>
        <taxon>Macaca</taxon>
    </lineage>
</organism>
<name>I7GIS7_MACFA</name>
<keyword evidence="1" id="KW-1133">Transmembrane helix</keyword>
<proteinExistence type="evidence at transcript level"/>
<feature type="transmembrane region" description="Helical" evidence="1">
    <location>
        <begin position="12"/>
        <end position="33"/>
    </location>
</feature>
<reference evidence="2" key="1">
    <citation type="journal article" date="2007" name="PLoS Biol.">
        <title>Rate of evolution in brain-expressed genes in humans and other primates.</title>
        <authorList>
            <person name="Wang H.-Y."/>
            <person name="Chien H.-C."/>
            <person name="Osada N."/>
            <person name="Hashimoto K."/>
            <person name="Sugano S."/>
            <person name="Gojobori T."/>
            <person name="Chou C.-K."/>
            <person name="Tsai S.-F."/>
            <person name="Wu C.-I."/>
            <person name="Shen C.-K.J."/>
        </authorList>
    </citation>
    <scope>NUCLEOTIDE SEQUENCE</scope>
</reference>
<dbReference type="AlphaFoldDB" id="I7GIS7"/>
<evidence type="ECO:0000313" key="2">
    <source>
        <dbReference type="EMBL" id="BAE90440.1"/>
    </source>
</evidence>
<accession>I7GIS7</accession>